<dbReference type="AlphaFoldDB" id="A0A0K2UIY9"/>
<evidence type="ECO:0000256" key="1">
    <source>
        <dbReference type="SAM" id="Phobius"/>
    </source>
</evidence>
<proteinExistence type="predicted"/>
<sequence length="53" mass="6309">LWVRNLFPPHTNYATTQTNTYSIITTSILVACNDTIIYFYFFCPLHRFVWTFG</sequence>
<organism evidence="2">
    <name type="scientific">Lepeophtheirus salmonis</name>
    <name type="common">Salmon louse</name>
    <name type="synonym">Caligus salmonis</name>
    <dbReference type="NCBI Taxonomy" id="72036"/>
    <lineage>
        <taxon>Eukaryota</taxon>
        <taxon>Metazoa</taxon>
        <taxon>Ecdysozoa</taxon>
        <taxon>Arthropoda</taxon>
        <taxon>Crustacea</taxon>
        <taxon>Multicrustacea</taxon>
        <taxon>Hexanauplia</taxon>
        <taxon>Copepoda</taxon>
        <taxon>Siphonostomatoida</taxon>
        <taxon>Caligidae</taxon>
        <taxon>Lepeophtheirus</taxon>
    </lineage>
</organism>
<feature type="transmembrane region" description="Helical" evidence="1">
    <location>
        <begin position="20"/>
        <end position="41"/>
    </location>
</feature>
<protein>
    <submittedName>
        <fullName evidence="2">Uncharacterized protein</fullName>
    </submittedName>
</protein>
<reference evidence="2" key="1">
    <citation type="submission" date="2014-05" db="EMBL/GenBank/DDBJ databases">
        <authorList>
            <person name="Chronopoulou M."/>
        </authorList>
    </citation>
    <scope>NUCLEOTIDE SEQUENCE</scope>
    <source>
        <tissue evidence="2">Whole organism</tissue>
    </source>
</reference>
<evidence type="ECO:0000313" key="2">
    <source>
        <dbReference type="EMBL" id="CDW37887.1"/>
    </source>
</evidence>
<name>A0A0K2UIY9_LEPSM</name>
<keyword evidence="1" id="KW-0812">Transmembrane</keyword>
<feature type="non-terminal residue" evidence="2">
    <location>
        <position position="1"/>
    </location>
</feature>
<accession>A0A0K2UIY9</accession>
<keyword evidence="1" id="KW-1133">Transmembrane helix</keyword>
<keyword evidence="1" id="KW-0472">Membrane</keyword>
<dbReference type="EMBL" id="HACA01020526">
    <property type="protein sequence ID" value="CDW37887.1"/>
    <property type="molecule type" value="Transcribed_RNA"/>
</dbReference>